<feature type="region of interest" description="Disordered" evidence="1">
    <location>
        <begin position="1"/>
        <end position="38"/>
    </location>
</feature>
<comment type="caution">
    <text evidence="2">The sequence shown here is derived from an EMBL/GenBank/DDBJ whole genome shotgun (WGS) entry which is preliminary data.</text>
</comment>
<evidence type="ECO:0000313" key="2">
    <source>
        <dbReference type="EMBL" id="OWY92322.1"/>
    </source>
</evidence>
<evidence type="ECO:0000313" key="3">
    <source>
        <dbReference type="Proteomes" id="UP000198211"/>
    </source>
</evidence>
<feature type="region of interest" description="Disordered" evidence="1">
    <location>
        <begin position="227"/>
        <end position="265"/>
    </location>
</feature>
<accession>A0A225UGY5</accession>
<dbReference type="GO" id="GO:0006508">
    <property type="term" value="P:proteolysis"/>
    <property type="evidence" value="ECO:0007669"/>
    <property type="project" value="UniProtKB-KW"/>
</dbReference>
<keyword evidence="2" id="KW-0378">Hydrolase</keyword>
<feature type="non-terminal residue" evidence="2">
    <location>
        <position position="417"/>
    </location>
</feature>
<dbReference type="AlphaFoldDB" id="A0A225UGY5"/>
<keyword evidence="3" id="KW-1185">Reference proteome</keyword>
<evidence type="ECO:0000256" key="1">
    <source>
        <dbReference type="SAM" id="MobiDB-lite"/>
    </source>
</evidence>
<sequence length="417" mass="47057">MFVTKSGGVKPLSRNLADEFNEVGGPEPAQDDFNDDSKASSITAQFTTKKDGHRPPINGDTPVANKTIGQCLKAMQETSKWIQLFVPKPARQAVWSELVEELSYPVNSTSTEQVTAGTVSLLTVMGMVTHAYPSKIALADWSPTEAGAELQTWKKKLKAAFGSQGVGVGRQPVARAIGEKVNPANVPLPQTPKKVTKNVFASGEQSPYFQDSHRSANRQRRLVSEIQHEEHTANTHQGMSRRSAARTTRYDSSSDDDDDPFDFYGDQTTEFAQQIRELTEMEVMNSTPRIELLQHRPLTQITPFRGRLDESENSMQWLRGFVYEMKGTHTPPNEWCVAFQLSLRDGAVHWHRALSRKTKRTRSLLSDKFISRYCSQFSQSASTRYYRAKRMKKENIRDYLNKLNGYARNANIKFENG</sequence>
<dbReference type="GO" id="GO:0008233">
    <property type="term" value="F:peptidase activity"/>
    <property type="evidence" value="ECO:0007669"/>
    <property type="project" value="UniProtKB-KW"/>
</dbReference>
<dbReference type="Proteomes" id="UP000198211">
    <property type="component" value="Unassembled WGS sequence"/>
</dbReference>
<reference evidence="3" key="1">
    <citation type="submission" date="2017-03" db="EMBL/GenBank/DDBJ databases">
        <title>Phytopthora megakarya and P. palmivora, two closely related causual agents of cacao black pod achieved similar genome size and gene model numbers by different mechanisms.</title>
        <authorList>
            <person name="Ali S."/>
            <person name="Shao J."/>
            <person name="Larry D.J."/>
            <person name="Kronmiller B."/>
            <person name="Shen D."/>
            <person name="Strem M.D."/>
            <person name="Melnick R.L."/>
            <person name="Guiltinan M.J."/>
            <person name="Tyler B.M."/>
            <person name="Meinhardt L.W."/>
            <person name="Bailey B.A."/>
        </authorList>
    </citation>
    <scope>NUCLEOTIDE SEQUENCE [LARGE SCALE GENOMIC DNA]</scope>
    <source>
        <strain evidence="3">zdho120</strain>
    </source>
</reference>
<keyword evidence="2" id="KW-0645">Protease</keyword>
<name>A0A225UGY5_9STRA</name>
<organism evidence="2 3">
    <name type="scientific">Phytophthora megakarya</name>
    <dbReference type="NCBI Taxonomy" id="4795"/>
    <lineage>
        <taxon>Eukaryota</taxon>
        <taxon>Sar</taxon>
        <taxon>Stramenopiles</taxon>
        <taxon>Oomycota</taxon>
        <taxon>Peronosporomycetes</taxon>
        <taxon>Peronosporales</taxon>
        <taxon>Peronosporaceae</taxon>
        <taxon>Phytophthora</taxon>
    </lineage>
</organism>
<dbReference type="EMBL" id="NBNE01018324">
    <property type="protein sequence ID" value="OWY92322.1"/>
    <property type="molecule type" value="Genomic_DNA"/>
</dbReference>
<gene>
    <name evidence="2" type="ORF">PHMEG_00038729</name>
</gene>
<protein>
    <submittedName>
        <fullName evidence="2">Eukaryotic/viral aspartic protease</fullName>
    </submittedName>
</protein>
<dbReference type="OrthoDB" id="114153at2759"/>
<proteinExistence type="predicted"/>